<dbReference type="PROSITE" id="PS51819">
    <property type="entry name" value="VOC"/>
    <property type="match status" value="1"/>
</dbReference>
<evidence type="ECO:0000259" key="2">
    <source>
        <dbReference type="PROSITE" id="PS51819"/>
    </source>
</evidence>
<dbReference type="AlphaFoldDB" id="A0A8T5USD5"/>
<keyword evidence="1" id="KW-0479">Metal-binding</keyword>
<dbReference type="GO" id="GO:0004493">
    <property type="term" value="F:methylmalonyl-CoA epimerase activity"/>
    <property type="evidence" value="ECO:0007669"/>
    <property type="project" value="TreeGrafter"/>
</dbReference>
<comment type="caution">
    <text evidence="3">The sequence shown here is derived from an EMBL/GenBank/DDBJ whole genome shotgun (WGS) entry which is preliminary data.</text>
</comment>
<dbReference type="PANTHER" id="PTHR43048:SF3">
    <property type="entry name" value="METHYLMALONYL-COA EPIMERASE, MITOCHONDRIAL"/>
    <property type="match status" value="1"/>
</dbReference>
<organism evidence="3 4">
    <name type="scientific">Methanobacterium spitsbergense</name>
    <dbReference type="NCBI Taxonomy" id="2874285"/>
    <lineage>
        <taxon>Archaea</taxon>
        <taxon>Methanobacteriati</taxon>
        <taxon>Methanobacteriota</taxon>
        <taxon>Methanomada group</taxon>
        <taxon>Methanobacteria</taxon>
        <taxon>Methanobacteriales</taxon>
        <taxon>Methanobacteriaceae</taxon>
        <taxon>Methanobacterium</taxon>
    </lineage>
</organism>
<name>A0A8T5USD5_9EURY</name>
<keyword evidence="4" id="KW-1185">Reference proteome</keyword>
<dbReference type="Proteomes" id="UP000825933">
    <property type="component" value="Unassembled WGS sequence"/>
</dbReference>
<dbReference type="InterPro" id="IPR037523">
    <property type="entry name" value="VOC_core"/>
</dbReference>
<sequence length="118" mass="13122">MKVKYATIAVANMEESVKFYTEVMGFEIDNQITPYPGMNIIFLKDEGDAMIELVENADEPDKKGIFLVGMEVEDMDTTVKQLISNGAKFTRGPMEVGDGAKLAFLMDPNGVEIELIQH</sequence>
<proteinExistence type="predicted"/>
<dbReference type="GO" id="GO:0046872">
    <property type="term" value="F:metal ion binding"/>
    <property type="evidence" value="ECO:0007669"/>
    <property type="project" value="UniProtKB-KW"/>
</dbReference>
<gene>
    <name evidence="3" type="ORF">K8N75_11635</name>
</gene>
<dbReference type="InterPro" id="IPR029068">
    <property type="entry name" value="Glyas_Bleomycin-R_OHBP_Dase"/>
</dbReference>
<dbReference type="InterPro" id="IPR004360">
    <property type="entry name" value="Glyas_Fos-R_dOase_dom"/>
</dbReference>
<dbReference type="GO" id="GO:0046491">
    <property type="term" value="P:L-methylmalonyl-CoA metabolic process"/>
    <property type="evidence" value="ECO:0007669"/>
    <property type="project" value="TreeGrafter"/>
</dbReference>
<protein>
    <submittedName>
        <fullName evidence="3">VOC family protein</fullName>
    </submittedName>
</protein>
<accession>A0A8T5USD5</accession>
<dbReference type="Gene3D" id="3.10.180.10">
    <property type="entry name" value="2,3-Dihydroxybiphenyl 1,2-Dioxygenase, domain 1"/>
    <property type="match status" value="1"/>
</dbReference>
<dbReference type="PANTHER" id="PTHR43048">
    <property type="entry name" value="METHYLMALONYL-COA EPIMERASE"/>
    <property type="match status" value="1"/>
</dbReference>
<dbReference type="SUPFAM" id="SSF54593">
    <property type="entry name" value="Glyoxalase/Bleomycin resistance protein/Dihydroxybiphenyl dioxygenase"/>
    <property type="match status" value="1"/>
</dbReference>
<feature type="domain" description="VOC" evidence="2">
    <location>
        <begin position="2"/>
        <end position="118"/>
    </location>
</feature>
<dbReference type="EMBL" id="JAIOUQ010000014">
    <property type="protein sequence ID" value="MBZ2166688.1"/>
    <property type="molecule type" value="Genomic_DNA"/>
</dbReference>
<dbReference type="Pfam" id="PF00903">
    <property type="entry name" value="Glyoxalase"/>
    <property type="match status" value="1"/>
</dbReference>
<dbReference type="CDD" id="cd06587">
    <property type="entry name" value="VOC"/>
    <property type="match status" value="1"/>
</dbReference>
<reference evidence="4" key="1">
    <citation type="journal article" date="2022" name="Microbiol. Resour. Announc.">
        <title>Draft Genome Sequence of a Methanogenic Archaeon from West Spitsbergen Permafrost.</title>
        <authorList>
            <person name="Trubitsyn V."/>
            <person name="Rivkina E."/>
            <person name="Shcherbakova V."/>
        </authorList>
    </citation>
    <scope>NUCLEOTIDE SEQUENCE [LARGE SCALE GENOMIC DNA]</scope>
    <source>
        <strain evidence="4">VT</strain>
    </source>
</reference>
<dbReference type="RefSeq" id="WP_223792234.1">
    <property type="nucleotide sequence ID" value="NZ_JAIOUQ010000014.1"/>
</dbReference>
<evidence type="ECO:0000256" key="1">
    <source>
        <dbReference type="ARBA" id="ARBA00022723"/>
    </source>
</evidence>
<dbReference type="InterPro" id="IPR051785">
    <property type="entry name" value="MMCE/EMCE_epimerase"/>
</dbReference>
<evidence type="ECO:0000313" key="3">
    <source>
        <dbReference type="EMBL" id="MBZ2166688.1"/>
    </source>
</evidence>
<evidence type="ECO:0000313" key="4">
    <source>
        <dbReference type="Proteomes" id="UP000825933"/>
    </source>
</evidence>